<dbReference type="RefSeq" id="WP_307633030.1">
    <property type="nucleotide sequence ID" value="NZ_JAPHEH010000001.1"/>
</dbReference>
<dbReference type="InterPro" id="IPR019815">
    <property type="entry name" value="Translation_initiation_fac_3_C"/>
</dbReference>
<dbReference type="InterPro" id="IPR019813">
    <property type="entry name" value="Translation_initiation_fac3_CS"/>
</dbReference>
<dbReference type="EMBL" id="JAPHEH010000001">
    <property type="protein sequence ID" value="MDG4476061.1"/>
    <property type="molecule type" value="Genomic_DNA"/>
</dbReference>
<dbReference type="InterPro" id="IPR036788">
    <property type="entry name" value="T_IF-3_C_sf"/>
</dbReference>
<dbReference type="GO" id="GO:0043022">
    <property type="term" value="F:ribosome binding"/>
    <property type="evidence" value="ECO:0007669"/>
    <property type="project" value="UniProtKB-ARBA"/>
</dbReference>
<dbReference type="GO" id="GO:0032790">
    <property type="term" value="P:ribosome disassembly"/>
    <property type="evidence" value="ECO:0007669"/>
    <property type="project" value="TreeGrafter"/>
</dbReference>
<evidence type="ECO:0000256" key="4">
    <source>
        <dbReference type="HAMAP-Rule" id="MF_00080"/>
    </source>
</evidence>
<dbReference type="Gene3D" id="3.10.20.80">
    <property type="entry name" value="Translation initiation factor 3 (IF-3), N-terminal domain"/>
    <property type="match status" value="1"/>
</dbReference>
<evidence type="ECO:0000256" key="5">
    <source>
        <dbReference type="NCBIfam" id="TIGR00168"/>
    </source>
</evidence>
<evidence type="ECO:0000313" key="9">
    <source>
        <dbReference type="EMBL" id="MDG4476061.1"/>
    </source>
</evidence>
<evidence type="ECO:0000259" key="8">
    <source>
        <dbReference type="Pfam" id="PF05198"/>
    </source>
</evidence>
<keyword evidence="2 4" id="KW-0396">Initiation factor</keyword>
<feature type="domain" description="Translation initiation factor 3 N-terminal" evidence="8">
    <location>
        <begin position="20"/>
        <end position="89"/>
    </location>
</feature>
<dbReference type="GO" id="GO:0005829">
    <property type="term" value="C:cytosol"/>
    <property type="evidence" value="ECO:0007669"/>
    <property type="project" value="TreeGrafter"/>
</dbReference>
<evidence type="ECO:0000256" key="6">
    <source>
        <dbReference type="RuleBase" id="RU000646"/>
    </source>
</evidence>
<dbReference type="InterPro" id="IPR036787">
    <property type="entry name" value="T_IF-3_N_sf"/>
</dbReference>
<reference evidence="9" key="1">
    <citation type="journal article" date="2022" name="bioRxiv">
        <title>Thiovibrio frasassiensisgen. nov., sp. nov., an autotrophic, elemental sulfur disproportionating bacterium isolated from sulfidic karst sediment, and proposal of Thiovibrionaceae fam. nov.</title>
        <authorList>
            <person name="Aronson H."/>
            <person name="Thomas C."/>
            <person name="Bhattacharyya M."/>
            <person name="Eckstein S."/>
            <person name="Jensen S."/>
            <person name="Barco R."/>
            <person name="Macalady J."/>
            <person name="Amend J."/>
        </authorList>
    </citation>
    <scope>NUCLEOTIDE SEQUENCE</scope>
    <source>
        <strain evidence="9">RS19-109</strain>
    </source>
</reference>
<reference evidence="9" key="2">
    <citation type="submission" date="2022-10" db="EMBL/GenBank/DDBJ databases">
        <authorList>
            <person name="Aronson H.S."/>
        </authorList>
    </citation>
    <scope>NUCLEOTIDE SEQUENCE</scope>
    <source>
        <strain evidence="9">RS19-109</strain>
    </source>
</reference>
<keyword evidence="4" id="KW-0963">Cytoplasm</keyword>
<dbReference type="HAMAP" id="MF_00080">
    <property type="entry name" value="IF_3"/>
    <property type="match status" value="1"/>
</dbReference>
<dbReference type="FunFam" id="3.30.110.10:FF:000001">
    <property type="entry name" value="Translation initiation factor IF-3"/>
    <property type="match status" value="1"/>
</dbReference>
<evidence type="ECO:0000313" key="10">
    <source>
        <dbReference type="Proteomes" id="UP001154240"/>
    </source>
</evidence>
<dbReference type="AlphaFoldDB" id="A0A9X4RLF5"/>
<gene>
    <name evidence="4 9" type="primary">infC</name>
    <name evidence="9" type="ORF">OLX77_07825</name>
</gene>
<proteinExistence type="inferred from homology"/>
<evidence type="ECO:0000256" key="2">
    <source>
        <dbReference type="ARBA" id="ARBA00022540"/>
    </source>
</evidence>
<comment type="subunit">
    <text evidence="4 6">Monomer.</text>
</comment>
<dbReference type="InterPro" id="IPR019814">
    <property type="entry name" value="Translation_initiation_fac_3_N"/>
</dbReference>
<comment type="similarity">
    <text evidence="1 4 6">Belongs to the IF-3 family.</text>
</comment>
<dbReference type="PANTHER" id="PTHR10938">
    <property type="entry name" value="TRANSLATION INITIATION FACTOR IF-3"/>
    <property type="match status" value="1"/>
</dbReference>
<dbReference type="Pfam" id="PF00707">
    <property type="entry name" value="IF3_C"/>
    <property type="match status" value="1"/>
</dbReference>
<organism evidence="9 10">
    <name type="scientific">Thiovibrio frasassiensis</name>
    <dbReference type="NCBI Taxonomy" id="2984131"/>
    <lineage>
        <taxon>Bacteria</taxon>
        <taxon>Pseudomonadati</taxon>
        <taxon>Thermodesulfobacteriota</taxon>
        <taxon>Desulfobulbia</taxon>
        <taxon>Desulfobulbales</taxon>
        <taxon>Thiovibrionaceae</taxon>
        <taxon>Thiovibrio</taxon>
    </lineage>
</organism>
<dbReference type="Gene3D" id="3.30.110.10">
    <property type="entry name" value="Translation initiation factor 3 (IF-3), C-terminal domain"/>
    <property type="match status" value="1"/>
</dbReference>
<keyword evidence="3 4" id="KW-0648">Protein biosynthesis</keyword>
<dbReference type="InterPro" id="IPR001288">
    <property type="entry name" value="Translation_initiation_fac_3"/>
</dbReference>
<dbReference type="GO" id="GO:0003743">
    <property type="term" value="F:translation initiation factor activity"/>
    <property type="evidence" value="ECO:0007669"/>
    <property type="project" value="UniProtKB-UniRule"/>
</dbReference>
<dbReference type="PANTHER" id="PTHR10938:SF0">
    <property type="entry name" value="TRANSLATION INITIATION FACTOR IF-3, MITOCHONDRIAL"/>
    <property type="match status" value="1"/>
</dbReference>
<evidence type="ECO:0000259" key="7">
    <source>
        <dbReference type="Pfam" id="PF00707"/>
    </source>
</evidence>
<dbReference type="GO" id="GO:0016020">
    <property type="term" value="C:membrane"/>
    <property type="evidence" value="ECO:0007669"/>
    <property type="project" value="TreeGrafter"/>
</dbReference>
<comment type="subcellular location">
    <subcellularLocation>
        <location evidence="4 6">Cytoplasm</location>
    </subcellularLocation>
</comment>
<evidence type="ECO:0000256" key="1">
    <source>
        <dbReference type="ARBA" id="ARBA00005439"/>
    </source>
</evidence>
<accession>A0A9X4RLF5</accession>
<evidence type="ECO:0000256" key="3">
    <source>
        <dbReference type="ARBA" id="ARBA00022917"/>
    </source>
</evidence>
<dbReference type="FunFam" id="3.10.20.80:FF:000001">
    <property type="entry name" value="Translation initiation factor IF-3"/>
    <property type="match status" value="1"/>
</dbReference>
<name>A0A9X4RLF5_9BACT</name>
<feature type="domain" description="Translation initiation factor 3 C-terminal" evidence="7">
    <location>
        <begin position="96"/>
        <end position="182"/>
    </location>
</feature>
<dbReference type="SUPFAM" id="SSF55200">
    <property type="entry name" value="Translation initiation factor IF3, C-terminal domain"/>
    <property type="match status" value="1"/>
</dbReference>
<dbReference type="PROSITE" id="PS00938">
    <property type="entry name" value="IF3"/>
    <property type="match status" value="1"/>
</dbReference>
<comment type="caution">
    <text evidence="9">The sequence shown here is derived from an EMBL/GenBank/DDBJ whole genome shotgun (WGS) entry which is preliminary data.</text>
</comment>
<dbReference type="Proteomes" id="UP001154240">
    <property type="component" value="Unassembled WGS sequence"/>
</dbReference>
<dbReference type="SUPFAM" id="SSF54364">
    <property type="entry name" value="Translation initiation factor IF3, N-terminal domain"/>
    <property type="match status" value="1"/>
</dbReference>
<dbReference type="NCBIfam" id="TIGR00168">
    <property type="entry name" value="infC"/>
    <property type="match status" value="1"/>
</dbReference>
<keyword evidence="10" id="KW-1185">Reference proteome</keyword>
<dbReference type="Pfam" id="PF05198">
    <property type="entry name" value="IF3_N"/>
    <property type="match status" value="1"/>
</dbReference>
<comment type="function">
    <text evidence="4 6">IF-3 binds to the 30S ribosomal subunit and shifts the equilibrium between 70S ribosomes and their 50S and 30S subunits in favor of the free subunits, thus enhancing the availability of 30S subunits on which protein synthesis initiation begins.</text>
</comment>
<protein>
    <recommendedName>
        <fullName evidence="4 5">Translation initiation factor IF-3</fullName>
    </recommendedName>
</protein>
<sequence>MSIKGKKVGDRPEREVRARINHEIDCKEVRLIDEDGSQVGVVPVRDALARSEAAGLDLVELSAAADPPVCRIMDFGKFRYEQSKKQQEAKKKQTVIEVKEIKLRPKTEKHDLEFKIKNIKKFLQQKNKVKITLRFRGREIVYADTLGMEVLNKVVEELKDDAVILQSPKMEGRQMAMFVGPKS</sequence>